<dbReference type="InterPro" id="IPR011042">
    <property type="entry name" value="6-blade_b-propeller_TolB-like"/>
</dbReference>
<dbReference type="Proteomes" id="UP000598271">
    <property type="component" value="Unassembled WGS sequence"/>
</dbReference>
<reference evidence="3 4" key="1">
    <citation type="journal article" date="2014" name="Int. J. Syst. Evol. Microbiol.">
        <title>Complete genome sequence of Corynebacterium casei LMG S-19264T (=DSM 44701T), isolated from a smear-ripened cheese.</title>
        <authorList>
            <consortium name="US DOE Joint Genome Institute (JGI-PGF)"/>
            <person name="Walter F."/>
            <person name="Albersmeier A."/>
            <person name="Kalinowski J."/>
            <person name="Ruckert C."/>
        </authorList>
    </citation>
    <scope>NUCLEOTIDE SEQUENCE [LARGE SCALE GENOMIC DNA]</scope>
    <source>
        <strain evidence="3 4">KCTC 12866</strain>
    </source>
</reference>
<evidence type="ECO:0000256" key="1">
    <source>
        <dbReference type="SAM" id="SignalP"/>
    </source>
</evidence>
<feature type="chain" id="PRO_5035224675" evidence="1">
    <location>
        <begin position="19"/>
        <end position="399"/>
    </location>
</feature>
<accession>A0A8J3GBU8</accession>
<dbReference type="InterPro" id="IPR011041">
    <property type="entry name" value="Quinoprot_gluc/sorb_DH_b-prop"/>
</dbReference>
<dbReference type="EMBL" id="BMXF01000005">
    <property type="protein sequence ID" value="GHB84201.1"/>
    <property type="molecule type" value="Genomic_DNA"/>
</dbReference>
<evidence type="ECO:0000313" key="4">
    <source>
        <dbReference type="Proteomes" id="UP000598271"/>
    </source>
</evidence>
<proteinExistence type="predicted"/>
<dbReference type="AlphaFoldDB" id="A0A8J3GBU8"/>
<dbReference type="RefSeq" id="WP_189567479.1">
    <property type="nucleotide sequence ID" value="NZ_BMXF01000005.1"/>
</dbReference>
<dbReference type="PANTHER" id="PTHR19328:SF75">
    <property type="entry name" value="ALDOSE SUGAR DEHYDROGENASE YLII"/>
    <property type="match status" value="1"/>
</dbReference>
<protein>
    <submittedName>
        <fullName evidence="3">Glucose dehydrogenase</fullName>
    </submittedName>
</protein>
<dbReference type="InterPro" id="IPR012938">
    <property type="entry name" value="Glc/Sorbosone_DH"/>
</dbReference>
<evidence type="ECO:0000259" key="2">
    <source>
        <dbReference type="Pfam" id="PF07995"/>
    </source>
</evidence>
<dbReference type="PANTHER" id="PTHR19328">
    <property type="entry name" value="HEDGEHOG-INTERACTING PROTEIN"/>
    <property type="match status" value="1"/>
</dbReference>
<feature type="signal peptide" evidence="1">
    <location>
        <begin position="1"/>
        <end position="18"/>
    </location>
</feature>
<evidence type="ECO:0000313" key="3">
    <source>
        <dbReference type="EMBL" id="GHB84201.1"/>
    </source>
</evidence>
<keyword evidence="4" id="KW-1185">Reference proteome</keyword>
<sequence length="399" mass="42871">MTLSIHKLLAWSALFVLVACGNGQDDGSGNPVTPTPPGAVSYKVAEAFPGLKFADPVELVNAGDGTNRLFVVEQAGTIRFFNAAGNPSSATLFLDIKNKVKSGGEMGLLGLAFHPDFKSNGYIYVNYTRDSPRESVVARYRVSNPATGAADAGSETILLTYEQPYSNHNGGAVHFGPDGYLYVSTGDGGSGGDPKNNAQDKTSLLGKILRLDVNATGKGNYGIPADNPFRGDNNGTREEIYAYGLRNPWRISFDPATNKLWAADVGQNQIEEIDIIEKGGNYGWRLKEADDCFNPKNNCQEAGLIDPVWDYTHANGDISITGGYVYRGKKLPDLVGKYVYGDYASGRIWALEVPANAAAKNDLVVNKSASISAFGVDEQNELYFFDYSGGKILTLTAAE</sequence>
<name>A0A8J3GBU8_9BACT</name>
<dbReference type="SUPFAM" id="SSF50952">
    <property type="entry name" value="Soluble quinoprotein glucose dehydrogenase"/>
    <property type="match status" value="1"/>
</dbReference>
<organism evidence="3 4">
    <name type="scientific">Persicitalea jodogahamensis</name>
    <dbReference type="NCBI Taxonomy" id="402147"/>
    <lineage>
        <taxon>Bacteria</taxon>
        <taxon>Pseudomonadati</taxon>
        <taxon>Bacteroidota</taxon>
        <taxon>Cytophagia</taxon>
        <taxon>Cytophagales</taxon>
        <taxon>Spirosomataceae</taxon>
        <taxon>Persicitalea</taxon>
    </lineage>
</organism>
<keyword evidence="1" id="KW-0732">Signal</keyword>
<feature type="domain" description="Glucose/Sorbosone dehydrogenase" evidence="2">
    <location>
        <begin position="55"/>
        <end position="383"/>
    </location>
</feature>
<dbReference type="Gene3D" id="2.120.10.30">
    <property type="entry name" value="TolB, C-terminal domain"/>
    <property type="match status" value="1"/>
</dbReference>
<gene>
    <name evidence="3" type="ORF">GCM10007390_44270</name>
</gene>
<dbReference type="PROSITE" id="PS51257">
    <property type="entry name" value="PROKAR_LIPOPROTEIN"/>
    <property type="match status" value="1"/>
</dbReference>
<comment type="caution">
    <text evidence="3">The sequence shown here is derived from an EMBL/GenBank/DDBJ whole genome shotgun (WGS) entry which is preliminary data.</text>
</comment>
<dbReference type="Pfam" id="PF07995">
    <property type="entry name" value="GSDH"/>
    <property type="match status" value="1"/>
</dbReference>